<reference evidence="1 2" key="1">
    <citation type="submission" date="2020-08" db="EMBL/GenBank/DDBJ databases">
        <title>Cohnella phylogeny.</title>
        <authorList>
            <person name="Dunlap C."/>
        </authorList>
    </citation>
    <scope>NUCLEOTIDE SEQUENCE [LARGE SCALE GENOMIC DNA]</scope>
    <source>
        <strain evidence="1 2">CBP 2801</strain>
    </source>
</reference>
<organism evidence="1 2">
    <name type="scientific">Cohnella zeiphila</name>
    <dbReference type="NCBI Taxonomy" id="2761120"/>
    <lineage>
        <taxon>Bacteria</taxon>
        <taxon>Bacillati</taxon>
        <taxon>Bacillota</taxon>
        <taxon>Bacilli</taxon>
        <taxon>Bacillales</taxon>
        <taxon>Paenibacillaceae</taxon>
        <taxon>Cohnella</taxon>
    </lineage>
</organism>
<dbReference type="Gene3D" id="3.55.50.10">
    <property type="entry name" value="Baseplate protein-like domains"/>
    <property type="match status" value="1"/>
</dbReference>
<dbReference type="Proteomes" id="UP000564644">
    <property type="component" value="Unassembled WGS sequence"/>
</dbReference>
<dbReference type="Pfam" id="PF05954">
    <property type="entry name" value="Phage_GPD"/>
    <property type="match status" value="1"/>
</dbReference>
<accession>A0A7X0ST22</accession>
<evidence type="ECO:0000313" key="2">
    <source>
        <dbReference type="Proteomes" id="UP000564644"/>
    </source>
</evidence>
<dbReference type="RefSeq" id="WP_185133252.1">
    <property type="nucleotide sequence ID" value="NZ_JACJVO010000051.1"/>
</dbReference>
<name>A0A7X0ST22_9BACL</name>
<dbReference type="EMBL" id="JACJVO010000051">
    <property type="protein sequence ID" value="MBB6735602.1"/>
    <property type="molecule type" value="Genomic_DNA"/>
</dbReference>
<proteinExistence type="predicted"/>
<keyword evidence="2" id="KW-1185">Reference proteome</keyword>
<protein>
    <submittedName>
        <fullName evidence="1">Phage late control D family protein</fullName>
    </submittedName>
</protein>
<evidence type="ECO:0000313" key="1">
    <source>
        <dbReference type="EMBL" id="MBB6735602.1"/>
    </source>
</evidence>
<dbReference type="Gene3D" id="2.30.110.50">
    <property type="match status" value="1"/>
</dbReference>
<dbReference type="SUPFAM" id="SSF69279">
    <property type="entry name" value="Phage tail proteins"/>
    <property type="match status" value="1"/>
</dbReference>
<sequence>MNLDTQTYTFGDLETKYGNFFAPAFEISIDEQKLHLQGVAVSSVTVEMTTEPRADNCRFRIENAYNAVSREFQWVGSLIDVGKSIVVKMGYKDKLETMFDGIITGVTLDYPSGSQPTVGVTCMDRSMLMMRSVQSNVWHDKKVSDVVKEIGSKYGFQMQVTDTTDTLKTIEQFQKSDFHFLRKQAENEFFEFFVLGQTLYFRKPDAVVSPVLTLMYGKNLSSYTAEVDISKQVSQIVVRGYDPKTREPVEGKSGQVDLIGTNGRAGADIMNTLSKHMIEYVYENSTTQLEAKELADAKLKERSMDLVTGQGECIGIPEMRAGRFVKLEGLGPKFNQPMLIGGATHTIDGSGYATSFTVKGNAI</sequence>
<dbReference type="AlphaFoldDB" id="A0A7X0ST22"/>
<comment type="caution">
    <text evidence="1">The sequence shown here is derived from an EMBL/GenBank/DDBJ whole genome shotgun (WGS) entry which is preliminary data.</text>
</comment>
<gene>
    <name evidence="1" type="ORF">H7C18_32300</name>
</gene>